<dbReference type="AlphaFoldDB" id="A0AAV8Y9Q3"/>
<protein>
    <submittedName>
        <fullName evidence="1">Uncharacterized protein</fullName>
    </submittedName>
</protein>
<dbReference type="Proteomes" id="UP001162162">
    <property type="component" value="Unassembled WGS sequence"/>
</dbReference>
<dbReference type="EMBL" id="JAPWTK010000154">
    <property type="protein sequence ID" value="KAJ8947733.1"/>
    <property type="molecule type" value="Genomic_DNA"/>
</dbReference>
<reference evidence="1" key="1">
    <citation type="journal article" date="2023" name="Insect Mol. Biol.">
        <title>Genome sequencing provides insights into the evolution of gene families encoding plant cell wall-degrading enzymes in longhorned beetles.</title>
        <authorList>
            <person name="Shin N.R."/>
            <person name="Okamura Y."/>
            <person name="Kirsch R."/>
            <person name="Pauchet Y."/>
        </authorList>
    </citation>
    <scope>NUCLEOTIDE SEQUENCE</scope>
    <source>
        <strain evidence="1">AMC_N1</strain>
    </source>
</reference>
<evidence type="ECO:0000313" key="1">
    <source>
        <dbReference type="EMBL" id="KAJ8947733.1"/>
    </source>
</evidence>
<accession>A0AAV8Y9Q3</accession>
<sequence length="78" mass="9368">MVWLPRYLYTVIDYTLLEVLKEEPVRVTIKGLRRTFYPPIHHAPVDNTPPEKKMQLEWMQQRVNLKFLVKLGKIFTEA</sequence>
<comment type="caution">
    <text evidence="1">The sequence shown here is derived from an EMBL/GenBank/DDBJ whole genome shotgun (WGS) entry which is preliminary data.</text>
</comment>
<organism evidence="1 2">
    <name type="scientific">Aromia moschata</name>
    <dbReference type="NCBI Taxonomy" id="1265417"/>
    <lineage>
        <taxon>Eukaryota</taxon>
        <taxon>Metazoa</taxon>
        <taxon>Ecdysozoa</taxon>
        <taxon>Arthropoda</taxon>
        <taxon>Hexapoda</taxon>
        <taxon>Insecta</taxon>
        <taxon>Pterygota</taxon>
        <taxon>Neoptera</taxon>
        <taxon>Endopterygota</taxon>
        <taxon>Coleoptera</taxon>
        <taxon>Polyphaga</taxon>
        <taxon>Cucujiformia</taxon>
        <taxon>Chrysomeloidea</taxon>
        <taxon>Cerambycidae</taxon>
        <taxon>Cerambycinae</taxon>
        <taxon>Callichromatini</taxon>
        <taxon>Aromia</taxon>
    </lineage>
</organism>
<keyword evidence="2" id="KW-1185">Reference proteome</keyword>
<name>A0AAV8Y9Q3_9CUCU</name>
<proteinExistence type="predicted"/>
<gene>
    <name evidence="1" type="ORF">NQ318_017994</name>
</gene>
<evidence type="ECO:0000313" key="2">
    <source>
        <dbReference type="Proteomes" id="UP001162162"/>
    </source>
</evidence>